<protein>
    <submittedName>
        <fullName evidence="1">Putative flagellar transcriptional activator</fullName>
    </submittedName>
</protein>
<dbReference type="InterPro" id="IPR036194">
    <property type="entry name" value="FlhD_sf"/>
</dbReference>
<dbReference type="SUPFAM" id="SSF63592">
    <property type="entry name" value="Flagellar transcriptional activator FlhD"/>
    <property type="match status" value="2"/>
</dbReference>
<organism evidence="1 2">
    <name type="scientific">Edwardsiella anguillarum ET080813</name>
    <dbReference type="NCBI Taxonomy" id="667120"/>
    <lineage>
        <taxon>Bacteria</taxon>
        <taxon>Pseudomonadati</taxon>
        <taxon>Pseudomonadota</taxon>
        <taxon>Gammaproteobacteria</taxon>
        <taxon>Enterobacterales</taxon>
        <taxon>Hafniaceae</taxon>
        <taxon>Edwardsiella</taxon>
    </lineage>
</organism>
<sequence>MELLEQNIIEASAFKAVQVTEQEVDRNVYEFDMNLWSLLCTLAKENPVEAATQFCIGMDIAERLAQATHSQICALASGVVLSFRLETPEHILITRLNEDYDPMVFINQRVDEFDAAYWLLFNRIAIQDIGLAKEVFGVSNELAELVAKATDSQLRHMSGTTLTHFTLRFSPTIIGEILDQNREDLTQPVLKKLQQSLKGKGR</sequence>
<evidence type="ECO:0000313" key="1">
    <source>
        <dbReference type="EMBL" id="AIJ10631.1"/>
    </source>
</evidence>
<dbReference type="KEGG" id="ete:ETEE_p1040"/>
<dbReference type="AlphaFoldDB" id="A0A076LRN8"/>
<dbReference type="HOGENOM" id="CLU_088183_0_0_6"/>
<dbReference type="RefSeq" id="WP_071881961.1">
    <property type="nucleotide sequence ID" value="NZ_CP006665.1"/>
</dbReference>
<dbReference type="GeneID" id="33941531"/>
<gene>
    <name evidence="1" type="ORF">ETEE_p1040</name>
</gene>
<name>A0A076LRN8_9GAMM</name>
<evidence type="ECO:0000313" key="2">
    <source>
        <dbReference type="Proteomes" id="UP000028681"/>
    </source>
</evidence>
<keyword evidence="1" id="KW-0966">Cell projection</keyword>
<dbReference type="Proteomes" id="UP000028681">
    <property type="component" value="Plasmid 1"/>
</dbReference>
<proteinExistence type="predicted"/>
<accession>A0A076LRN8</accession>
<reference evidence="1 2" key="1">
    <citation type="journal article" date="2012" name="PLoS ONE">
        <title>Edwardsiella comparative phylogenomics reveal the new intra/inter-species taxonomic relationships, virulence evolution and niche adaptation mechanisms.</title>
        <authorList>
            <person name="Yang M."/>
            <person name="Lv Y."/>
            <person name="Xiao J."/>
            <person name="Wu H."/>
            <person name="Zheng H."/>
            <person name="Liu Q."/>
            <person name="Zhang Y."/>
            <person name="Wang Q."/>
        </authorList>
    </citation>
    <scope>NUCLEOTIDE SEQUENCE [LARGE SCALE GENOMIC DNA]</scope>
    <source>
        <strain evidence="2">080813</strain>
        <plasmid evidence="2">Plasmid 1</plasmid>
    </source>
</reference>
<geneLocation type="plasmid" evidence="1 2">
    <name>1</name>
</geneLocation>
<keyword evidence="1" id="KW-0969">Cilium</keyword>
<keyword evidence="1" id="KW-0614">Plasmid</keyword>
<dbReference type="EMBL" id="CP006665">
    <property type="protein sequence ID" value="AIJ10631.1"/>
    <property type="molecule type" value="Genomic_DNA"/>
</dbReference>
<keyword evidence="1" id="KW-0282">Flagellum</keyword>
<dbReference type="Gene3D" id="1.10.4000.10">
    <property type="entry name" value="Flagellar transcriptional activator FlhD"/>
    <property type="match status" value="2"/>
</dbReference>